<evidence type="ECO:0000313" key="1">
    <source>
        <dbReference type="EMBL" id="MDK9495410.1"/>
    </source>
</evidence>
<dbReference type="InterPro" id="IPR023866">
    <property type="entry name" value="SbnB"/>
</dbReference>
<dbReference type="PIRSF" id="PIRSF001439">
    <property type="entry name" value="CryM"/>
    <property type="match status" value="1"/>
</dbReference>
<dbReference type="Pfam" id="PF02423">
    <property type="entry name" value="OCD_Mu_crystall"/>
    <property type="match status" value="1"/>
</dbReference>
<dbReference type="PANTHER" id="PTHR13812:SF19">
    <property type="entry name" value="KETIMINE REDUCTASE MU-CRYSTALLIN"/>
    <property type="match status" value="1"/>
</dbReference>
<comment type="caution">
    <text evidence="1">The sequence shown here is derived from an EMBL/GenBank/DDBJ whole genome shotgun (WGS) entry which is preliminary data.</text>
</comment>
<proteinExistence type="predicted"/>
<keyword evidence="2" id="KW-1185">Reference proteome</keyword>
<dbReference type="EMBL" id="JASITI010000006">
    <property type="protein sequence ID" value="MDK9495410.1"/>
    <property type="molecule type" value="Genomic_DNA"/>
</dbReference>
<accession>A0ABT7GP92</accession>
<reference evidence="1 2" key="1">
    <citation type="submission" date="2023-05" db="EMBL/GenBank/DDBJ databases">
        <title>Sequencing and Assembly of Streptomyces sp. NP73.</title>
        <authorList>
            <person name="Konwar A.N."/>
            <person name="Saikia K."/>
            <person name="Thakur D."/>
        </authorList>
    </citation>
    <scope>NUCLEOTIDE SEQUENCE [LARGE SCALE GENOMIC DNA]</scope>
    <source>
        <strain evidence="1 2">NP73</strain>
    </source>
</reference>
<protein>
    <submittedName>
        <fullName evidence="1">2,3-diaminopropionate biosynthesis protein SbnB</fullName>
    </submittedName>
</protein>
<dbReference type="PANTHER" id="PTHR13812">
    <property type="entry name" value="KETIMINE REDUCTASE MU-CRYSTALLIN"/>
    <property type="match status" value="1"/>
</dbReference>
<name>A0ABT7GP92_9ACTN</name>
<sequence>MLVIGHREVRDVMRGQEERILSLVADTYRLHDEGRTALPQSVFLRFPDSPRDRIIGLPAYLGGEAPAAGMKWIASFPGNIASGKERASAAMILNSTDDGRPEALIEASLISARRTAASAALAAGLLVTGPEPHGIALVGCGPINREVLRFVKVRLPGLREAVLYDTDPARAEAFAAEAAGTAPDLVFKVVERVEDALGSHRLVSLATSAGEPHMDLSGCRPGATVLHVSLRDLTVESVLGAQNLVDDADHVCRERTSLHLAELASGGREFIDTSIGSLLRGRSGFRRDPERTAVFSPFGLGVLDLALARWVRDEARGRGAGTRVDGFLP</sequence>
<gene>
    <name evidence="1" type="primary">sbnB</name>
    <name evidence="1" type="ORF">QEZ40_006058</name>
</gene>
<dbReference type="RefSeq" id="WP_285341028.1">
    <property type="nucleotide sequence ID" value="NZ_JASITI010000006.1"/>
</dbReference>
<dbReference type="Gene3D" id="3.30.1780.10">
    <property type="entry name" value="ornithine cyclodeaminase, domain 1"/>
    <property type="match status" value="1"/>
</dbReference>
<dbReference type="SUPFAM" id="SSF51735">
    <property type="entry name" value="NAD(P)-binding Rossmann-fold domains"/>
    <property type="match status" value="1"/>
</dbReference>
<dbReference type="Gene3D" id="3.40.50.720">
    <property type="entry name" value="NAD(P)-binding Rossmann-like Domain"/>
    <property type="match status" value="1"/>
</dbReference>
<dbReference type="InterPro" id="IPR036291">
    <property type="entry name" value="NAD(P)-bd_dom_sf"/>
</dbReference>
<dbReference type="NCBIfam" id="TIGR03944">
    <property type="entry name" value="dehyd_SbnB_fam"/>
    <property type="match status" value="1"/>
</dbReference>
<dbReference type="InterPro" id="IPR003462">
    <property type="entry name" value="ODC_Mu_crystall"/>
</dbReference>
<dbReference type="Proteomes" id="UP001223390">
    <property type="component" value="Unassembled WGS sequence"/>
</dbReference>
<evidence type="ECO:0000313" key="2">
    <source>
        <dbReference type="Proteomes" id="UP001223390"/>
    </source>
</evidence>
<organism evidence="1 2">
    <name type="scientific">Streptomyces katrae</name>
    <dbReference type="NCBI Taxonomy" id="68223"/>
    <lineage>
        <taxon>Bacteria</taxon>
        <taxon>Bacillati</taxon>
        <taxon>Actinomycetota</taxon>
        <taxon>Actinomycetes</taxon>
        <taxon>Kitasatosporales</taxon>
        <taxon>Streptomycetaceae</taxon>
        <taxon>Streptomyces</taxon>
    </lineage>
</organism>
<dbReference type="InterPro" id="IPR023401">
    <property type="entry name" value="ODC_N"/>
</dbReference>